<dbReference type="InterPro" id="IPR009351">
    <property type="entry name" value="AlkZ-like"/>
</dbReference>
<dbReference type="EMBL" id="BAABHF010000048">
    <property type="protein sequence ID" value="GAA4513862.1"/>
    <property type="molecule type" value="Genomic_DNA"/>
</dbReference>
<gene>
    <name evidence="1" type="ORF">GCM10023191_081580</name>
</gene>
<organism evidence="1 2">
    <name type="scientific">Actinoallomurus oryzae</name>
    <dbReference type="NCBI Taxonomy" id="502180"/>
    <lineage>
        <taxon>Bacteria</taxon>
        <taxon>Bacillati</taxon>
        <taxon>Actinomycetota</taxon>
        <taxon>Actinomycetes</taxon>
        <taxon>Streptosporangiales</taxon>
        <taxon>Thermomonosporaceae</taxon>
        <taxon>Actinoallomurus</taxon>
    </lineage>
</organism>
<evidence type="ECO:0000313" key="1">
    <source>
        <dbReference type="EMBL" id="GAA4513862.1"/>
    </source>
</evidence>
<dbReference type="Pfam" id="PF06224">
    <property type="entry name" value="AlkZ-like"/>
    <property type="match status" value="1"/>
</dbReference>
<evidence type="ECO:0000313" key="2">
    <source>
        <dbReference type="Proteomes" id="UP001500503"/>
    </source>
</evidence>
<comment type="caution">
    <text evidence="1">The sequence shown here is derived from an EMBL/GenBank/DDBJ whole genome shotgun (WGS) entry which is preliminary data.</text>
</comment>
<proteinExistence type="predicted"/>
<dbReference type="RefSeq" id="WP_345473252.1">
    <property type="nucleotide sequence ID" value="NZ_BAABHF010000048.1"/>
</dbReference>
<name>A0ABP8QZ30_9ACTN</name>
<keyword evidence="1" id="KW-0238">DNA-binding</keyword>
<reference evidence="2" key="1">
    <citation type="journal article" date="2019" name="Int. J. Syst. Evol. Microbiol.">
        <title>The Global Catalogue of Microorganisms (GCM) 10K type strain sequencing project: providing services to taxonomists for standard genome sequencing and annotation.</title>
        <authorList>
            <consortium name="The Broad Institute Genomics Platform"/>
            <consortium name="The Broad Institute Genome Sequencing Center for Infectious Disease"/>
            <person name="Wu L."/>
            <person name="Ma J."/>
        </authorList>
    </citation>
    <scope>NUCLEOTIDE SEQUENCE [LARGE SCALE GENOMIC DNA]</scope>
    <source>
        <strain evidence="2">JCM 17933</strain>
    </source>
</reference>
<sequence length="374" mass="41119">MNVASEVLGVQELNRALLARQSLLERSAASALEMIERLVGLQAQAPWPPYYGLWSRLAGFHQDELVHLLTDRRVVRIGLMRGTVHLVSAADCRTLRPLTQPILDRALRSNFRGSLDGLELPALFAAGRALVEARPHTMSELGARLAEDPRWTGWAPAALAQAVRAGVPLVQVPPRGIWGVGGQTRVTSAEAWLGRPLHSEPSIEDVVLRYLAAFGPATVKDVQTWMGVTRLKPVLDRLRSRLAVFRDDQGKELFDLPDAPRPGPDTEAPVRFVAEFDNILLSHADRRRIMSEEARKRTLGVPNGVFPGTFLVDGFVGGTWRIERSSKAAALHLTPYEPLDATTRDALVAEGARLLTFAAGETADHDIRFVLAEQ</sequence>
<dbReference type="PANTHER" id="PTHR38479:SF2">
    <property type="entry name" value="WINGED HELIX DNA-BINDING DOMAIN-CONTAINING PROTEIN"/>
    <property type="match status" value="1"/>
</dbReference>
<keyword evidence="2" id="KW-1185">Reference proteome</keyword>
<dbReference type="GO" id="GO:0003677">
    <property type="term" value="F:DNA binding"/>
    <property type="evidence" value="ECO:0007669"/>
    <property type="project" value="UniProtKB-KW"/>
</dbReference>
<dbReference type="PANTHER" id="PTHR38479">
    <property type="entry name" value="LMO0824 PROTEIN"/>
    <property type="match status" value="1"/>
</dbReference>
<dbReference type="Proteomes" id="UP001500503">
    <property type="component" value="Unassembled WGS sequence"/>
</dbReference>
<accession>A0ABP8QZ30</accession>
<protein>
    <submittedName>
        <fullName evidence="1">Winged helix DNA-binding domain-containing protein</fullName>
    </submittedName>
</protein>